<dbReference type="SUPFAM" id="SSF53474">
    <property type="entry name" value="alpha/beta-Hydrolases"/>
    <property type="match status" value="1"/>
</dbReference>
<evidence type="ECO:0000313" key="9">
    <source>
        <dbReference type="Proteomes" id="UP001142055"/>
    </source>
</evidence>
<evidence type="ECO:0000313" key="8">
    <source>
        <dbReference type="EMBL" id="KAJ6224781.1"/>
    </source>
</evidence>
<dbReference type="Proteomes" id="UP001142055">
    <property type="component" value="Chromosome 1"/>
</dbReference>
<reference evidence="8" key="1">
    <citation type="submission" date="2022-12" db="EMBL/GenBank/DDBJ databases">
        <title>Genome assemblies of Blomia tropicalis.</title>
        <authorList>
            <person name="Cui Y."/>
        </authorList>
    </citation>
    <scope>NUCLEOTIDE SEQUENCE</scope>
    <source>
        <tissue evidence="8">Adult mites</tissue>
    </source>
</reference>
<dbReference type="PANTHER" id="PTHR11610:SF185">
    <property type="entry name" value="LD47264P"/>
    <property type="match status" value="1"/>
</dbReference>
<dbReference type="CDD" id="cd00707">
    <property type="entry name" value="Pancreat_lipase_like"/>
    <property type="match status" value="1"/>
</dbReference>
<dbReference type="Gene3D" id="3.40.50.1820">
    <property type="entry name" value="alpha/beta hydrolase"/>
    <property type="match status" value="1"/>
</dbReference>
<evidence type="ECO:0000256" key="6">
    <source>
        <dbReference type="SAM" id="MobiDB-lite"/>
    </source>
</evidence>
<dbReference type="InterPro" id="IPR002331">
    <property type="entry name" value="Lipase_panc"/>
</dbReference>
<name>A0A9Q0RSG0_BLOTA</name>
<feature type="region of interest" description="Disordered" evidence="6">
    <location>
        <begin position="171"/>
        <end position="201"/>
    </location>
</feature>
<evidence type="ECO:0000256" key="3">
    <source>
        <dbReference type="ARBA" id="ARBA00022525"/>
    </source>
</evidence>
<accession>A0A9Q0RSG0</accession>
<dbReference type="PANTHER" id="PTHR11610">
    <property type="entry name" value="LIPASE"/>
    <property type="match status" value="1"/>
</dbReference>
<keyword evidence="4" id="KW-1015">Disulfide bond</keyword>
<feature type="compositionally biased region" description="Low complexity" evidence="6">
    <location>
        <begin position="769"/>
        <end position="779"/>
    </location>
</feature>
<protein>
    <recommendedName>
        <fullName evidence="7">Lipase domain-containing protein</fullName>
    </recommendedName>
</protein>
<proteinExistence type="inferred from homology"/>
<dbReference type="PRINTS" id="PR00823">
    <property type="entry name" value="PANCLIPASE"/>
</dbReference>
<keyword evidence="3" id="KW-0964">Secreted</keyword>
<dbReference type="PRINTS" id="PR00821">
    <property type="entry name" value="TAGLIPASE"/>
</dbReference>
<evidence type="ECO:0000259" key="7">
    <source>
        <dbReference type="Pfam" id="PF00151"/>
    </source>
</evidence>
<comment type="caution">
    <text evidence="8">The sequence shown here is derived from an EMBL/GenBank/DDBJ whole genome shotgun (WGS) entry which is preliminary data.</text>
</comment>
<dbReference type="GO" id="GO:0005615">
    <property type="term" value="C:extracellular space"/>
    <property type="evidence" value="ECO:0007669"/>
    <property type="project" value="TreeGrafter"/>
</dbReference>
<organism evidence="8 9">
    <name type="scientific">Blomia tropicalis</name>
    <name type="common">Mite</name>
    <dbReference type="NCBI Taxonomy" id="40697"/>
    <lineage>
        <taxon>Eukaryota</taxon>
        <taxon>Metazoa</taxon>
        <taxon>Ecdysozoa</taxon>
        <taxon>Arthropoda</taxon>
        <taxon>Chelicerata</taxon>
        <taxon>Arachnida</taxon>
        <taxon>Acari</taxon>
        <taxon>Acariformes</taxon>
        <taxon>Sarcoptiformes</taxon>
        <taxon>Astigmata</taxon>
        <taxon>Glycyphagoidea</taxon>
        <taxon>Echimyopodidae</taxon>
        <taxon>Blomia</taxon>
    </lineage>
</organism>
<comment type="similarity">
    <text evidence="2 5">Belongs to the AB hydrolase superfamily. Lipase family.</text>
</comment>
<dbReference type="GO" id="GO:0016042">
    <property type="term" value="P:lipid catabolic process"/>
    <property type="evidence" value="ECO:0007669"/>
    <property type="project" value="TreeGrafter"/>
</dbReference>
<dbReference type="InterPro" id="IPR000734">
    <property type="entry name" value="TAG_lipase"/>
</dbReference>
<dbReference type="InterPro" id="IPR033906">
    <property type="entry name" value="Lipase_N"/>
</dbReference>
<feature type="region of interest" description="Disordered" evidence="6">
    <location>
        <begin position="769"/>
        <end position="789"/>
    </location>
</feature>
<dbReference type="EMBL" id="JAPWDV010000001">
    <property type="protein sequence ID" value="KAJ6224781.1"/>
    <property type="molecule type" value="Genomic_DNA"/>
</dbReference>
<evidence type="ECO:0000256" key="5">
    <source>
        <dbReference type="RuleBase" id="RU004262"/>
    </source>
</evidence>
<dbReference type="AlphaFoldDB" id="A0A9Q0RSG0"/>
<comment type="subcellular location">
    <subcellularLocation>
        <location evidence="1">Secreted</location>
    </subcellularLocation>
</comment>
<keyword evidence="9" id="KW-1185">Reference proteome</keyword>
<evidence type="ECO:0000256" key="2">
    <source>
        <dbReference type="ARBA" id="ARBA00010701"/>
    </source>
</evidence>
<dbReference type="Pfam" id="PF00151">
    <property type="entry name" value="Lipase"/>
    <property type="match status" value="1"/>
</dbReference>
<evidence type="ECO:0000256" key="4">
    <source>
        <dbReference type="ARBA" id="ARBA00023157"/>
    </source>
</evidence>
<dbReference type="InterPro" id="IPR029058">
    <property type="entry name" value="AB_hydrolase_fold"/>
</dbReference>
<dbReference type="GO" id="GO:0004806">
    <property type="term" value="F:triacylglycerol lipase activity"/>
    <property type="evidence" value="ECO:0007669"/>
    <property type="project" value="InterPro"/>
</dbReference>
<evidence type="ECO:0000256" key="1">
    <source>
        <dbReference type="ARBA" id="ARBA00004613"/>
    </source>
</evidence>
<gene>
    <name evidence="8" type="ORF">RDWZM_003326</name>
</gene>
<feature type="domain" description="Lipase" evidence="7">
    <location>
        <begin position="210"/>
        <end position="513"/>
    </location>
</feature>
<feature type="compositionally biased region" description="Basic residues" evidence="6">
    <location>
        <begin position="188"/>
        <end position="200"/>
    </location>
</feature>
<sequence length="873" mass="97488">MQTIVHTSVFYNGRLFPHESTVNVNGSNIIRSILLVVLSSTFAIIDGHLLSSLPATNVVQPNHSIRSPIIPHSDGSILNSTNQPFTEIRSHKPEKPPLTQSLNDLFSDLLSKPLGLSHLTNTSFLSLEHLITDKVKLPRPLNVLINTLANTESSNSRVEQNNLETNELTEPLHHHHHHGLRGSAKLSGKNKSKYNNKKKSTPLSSLSGRCYEPYGCFRIAEPFRSIYRPISLVPEPPSAIKVAFYLRTRSNPTMAERLPYTESSKFLESQFFHPLQKLKIIVHGYLESSDEPWIKASIFEMSGALLNRQELNVICVDWMLGAAPPYTQAVANTRLVGAMIAHLIRIIQDTYPDQYPANWIHIIGHSLGAHIAGYAGEQIGNLGQITGLDPAEPYFQYTVPAVRLDPSDANFVDVVHTDVASIISGGFGMNQTCGHVDFYPNGGINQPGCKEAPIKNVWDSISKERTVFDGIRRFIGCNHLRSFLLYIEAINSECPFMAFPCRNYDDFTSGQCTKQLIDQHYTSQCFGQHHLMMSDNVTACPIRLGLESSLDYRQHLKRLPQSSSPTSGSTQSASLTYFMQTADRVPFCHYHYQVTVFVRLINPVRMTHHFLGRQLTIDNMITVLNGKLILNIVGTRNRALTEIAFKIPDSKENGDEIDSNQDIGQITKELYGLISTGDLGDILRIELEWRPLNSMARPLIPMQSRALRRWLSQLSSLESPIPNVLGDIQRAFNINGTQLPGIVPHSSHNWPSHNNMNDIVHTKASSSSLSSLMPTSSRSSTDHNPSMPIESNEQIETIPLLDAIVVTHLDIGKQRVFCVTENPLRMIFSAKPLSRIGTLIVSTLIDLKLDNSLQSTIGQLCNKENFPNFLQTL</sequence>
<dbReference type="InterPro" id="IPR013818">
    <property type="entry name" value="Lipase"/>
</dbReference>